<proteinExistence type="inferred from homology"/>
<comment type="similarity">
    <text evidence="1">Belongs to the NmrA-type oxidoreductase family.</text>
</comment>
<dbReference type="EMBL" id="VFPU01000001">
    <property type="protein sequence ID" value="TQM95755.1"/>
    <property type="molecule type" value="Genomic_DNA"/>
</dbReference>
<dbReference type="Pfam" id="PF05368">
    <property type="entry name" value="NmrA"/>
    <property type="match status" value="1"/>
</dbReference>
<dbReference type="Gene3D" id="3.90.25.10">
    <property type="entry name" value="UDP-galactose 4-epimerase, domain 1"/>
    <property type="match status" value="1"/>
</dbReference>
<protein>
    <submittedName>
        <fullName evidence="4">Uncharacterized protein YbjT (DUF2867 family)</fullName>
    </submittedName>
</protein>
<dbReference type="AlphaFoldDB" id="A0A543KKZ1"/>
<evidence type="ECO:0000256" key="2">
    <source>
        <dbReference type="ARBA" id="ARBA00022857"/>
    </source>
</evidence>
<dbReference type="InterPro" id="IPR051164">
    <property type="entry name" value="NmrA-like_oxidored"/>
</dbReference>
<evidence type="ECO:0000313" key="4">
    <source>
        <dbReference type="EMBL" id="TQM95755.1"/>
    </source>
</evidence>
<gene>
    <name evidence="4" type="ORF">FB476_0605</name>
</gene>
<dbReference type="InterPro" id="IPR036291">
    <property type="entry name" value="NAD(P)-bd_dom_sf"/>
</dbReference>
<sequence>MGATVTVLGASGKTGRAVAAAARARGLTVRGTTRDPGRLLADGARAVEPVAVDLATGEGLVEAFTGADAAYLVVPNVHPDEVGIVRRALRAADEAGVARLVYHSVADPDDRRMAHHLRKGEAEELLRAARPGTVVLRPAAYQQNLLPAVLAGRVEVPYRLDAPFSLVDLGDVAEVAADALTGRLPDGSTHVLGGPEELTILEVAETASRVLERPVEAAATTAEAWRAGPGAALPPSALSDLLAMFAAYDESGFTVDPAPLARLLGRPPTTWADLLTKETR</sequence>
<keyword evidence="2" id="KW-0521">NADP</keyword>
<comment type="caution">
    <text evidence="4">The sequence shown here is derived from an EMBL/GenBank/DDBJ whole genome shotgun (WGS) entry which is preliminary data.</text>
</comment>
<dbReference type="InterPro" id="IPR008030">
    <property type="entry name" value="NmrA-like"/>
</dbReference>
<reference evidence="4 5" key="1">
    <citation type="submission" date="2019-06" db="EMBL/GenBank/DDBJ databases">
        <title>Sequencing the genomes of 1000 actinobacteria strains.</title>
        <authorList>
            <person name="Klenk H.-P."/>
        </authorList>
    </citation>
    <scope>NUCLEOTIDE SEQUENCE [LARGE SCALE GENOMIC DNA]</scope>
    <source>
        <strain evidence="4 5">DSM 12362</strain>
    </source>
</reference>
<name>A0A543KKZ1_9MICO</name>
<evidence type="ECO:0000313" key="5">
    <source>
        <dbReference type="Proteomes" id="UP000315133"/>
    </source>
</evidence>
<dbReference type="PANTHER" id="PTHR42748:SF7">
    <property type="entry name" value="NMRA LIKE REDOX SENSOR 1-RELATED"/>
    <property type="match status" value="1"/>
</dbReference>
<dbReference type="Gene3D" id="3.40.50.720">
    <property type="entry name" value="NAD(P)-binding Rossmann-like Domain"/>
    <property type="match status" value="1"/>
</dbReference>
<organism evidence="4 5">
    <name type="scientific">Ornithinimicrobium humiphilum</name>
    <dbReference type="NCBI Taxonomy" id="125288"/>
    <lineage>
        <taxon>Bacteria</taxon>
        <taxon>Bacillati</taxon>
        <taxon>Actinomycetota</taxon>
        <taxon>Actinomycetes</taxon>
        <taxon>Micrococcales</taxon>
        <taxon>Ornithinimicrobiaceae</taxon>
        <taxon>Ornithinimicrobium</taxon>
    </lineage>
</organism>
<accession>A0A543KKZ1</accession>
<keyword evidence="5" id="KW-1185">Reference proteome</keyword>
<dbReference type="Proteomes" id="UP000315133">
    <property type="component" value="Unassembled WGS sequence"/>
</dbReference>
<evidence type="ECO:0000259" key="3">
    <source>
        <dbReference type="Pfam" id="PF05368"/>
    </source>
</evidence>
<dbReference type="PANTHER" id="PTHR42748">
    <property type="entry name" value="NITROGEN METABOLITE REPRESSION PROTEIN NMRA FAMILY MEMBER"/>
    <property type="match status" value="1"/>
</dbReference>
<dbReference type="OrthoDB" id="4457504at2"/>
<evidence type="ECO:0000256" key="1">
    <source>
        <dbReference type="ARBA" id="ARBA00006328"/>
    </source>
</evidence>
<dbReference type="SUPFAM" id="SSF51735">
    <property type="entry name" value="NAD(P)-binding Rossmann-fold domains"/>
    <property type="match status" value="1"/>
</dbReference>
<feature type="domain" description="NmrA-like" evidence="3">
    <location>
        <begin position="3"/>
        <end position="252"/>
    </location>
</feature>